<dbReference type="PROSITE" id="PS50102">
    <property type="entry name" value="RRM"/>
    <property type="match status" value="1"/>
</dbReference>
<dbReference type="InterPro" id="IPR051229">
    <property type="entry name" value="ALYREF_mRNA_export"/>
</dbReference>
<keyword evidence="5" id="KW-1185">Reference proteome</keyword>
<feature type="compositionally biased region" description="Basic and acidic residues" evidence="3">
    <location>
        <begin position="231"/>
        <end position="244"/>
    </location>
</feature>
<dbReference type="SMART" id="SM01218">
    <property type="entry name" value="FoP_duplication"/>
    <property type="match status" value="1"/>
</dbReference>
<accession>A0A8B8FKI8</accession>
<dbReference type="GeneID" id="112684236"/>
<dbReference type="GO" id="GO:0003729">
    <property type="term" value="F:mRNA binding"/>
    <property type="evidence" value="ECO:0007669"/>
    <property type="project" value="TreeGrafter"/>
</dbReference>
<dbReference type="GO" id="GO:0006406">
    <property type="term" value="P:mRNA export from nucleus"/>
    <property type="evidence" value="ECO:0007669"/>
    <property type="project" value="TreeGrafter"/>
</dbReference>
<dbReference type="Gene3D" id="3.30.70.330">
    <property type="match status" value="1"/>
</dbReference>
<evidence type="ECO:0000313" key="5">
    <source>
        <dbReference type="Proteomes" id="UP000694846"/>
    </source>
</evidence>
<evidence type="ECO:0000256" key="1">
    <source>
        <dbReference type="ARBA" id="ARBA00022884"/>
    </source>
</evidence>
<evidence type="ECO:0000259" key="4">
    <source>
        <dbReference type="PROSITE" id="PS50102"/>
    </source>
</evidence>
<feature type="region of interest" description="Disordered" evidence="3">
    <location>
        <begin position="200"/>
        <end position="244"/>
    </location>
</feature>
<feature type="region of interest" description="Disordered" evidence="3">
    <location>
        <begin position="1"/>
        <end position="59"/>
    </location>
</feature>
<dbReference type="Pfam" id="PF13865">
    <property type="entry name" value="FoP_duplication"/>
    <property type="match status" value="1"/>
</dbReference>
<dbReference type="PANTHER" id="PTHR19965:SF82">
    <property type="entry name" value="THO COMPLEX SUBUNIT 4"/>
    <property type="match status" value="1"/>
</dbReference>
<dbReference type="GO" id="GO:0005634">
    <property type="term" value="C:nucleus"/>
    <property type="evidence" value="ECO:0007669"/>
    <property type="project" value="TreeGrafter"/>
</dbReference>
<dbReference type="InterPro" id="IPR000504">
    <property type="entry name" value="RRM_dom"/>
</dbReference>
<dbReference type="InterPro" id="IPR025715">
    <property type="entry name" value="FoP_C"/>
</dbReference>
<dbReference type="CDD" id="cd12680">
    <property type="entry name" value="RRM_THOC4"/>
    <property type="match status" value="1"/>
</dbReference>
<dbReference type="AlphaFoldDB" id="A0A8B8FKI8"/>
<dbReference type="SMART" id="SM00360">
    <property type="entry name" value="RRM"/>
    <property type="match status" value="1"/>
</dbReference>
<feature type="domain" description="RRM" evidence="4">
    <location>
        <begin position="105"/>
        <end position="182"/>
    </location>
</feature>
<dbReference type="OrthoDB" id="1049195at2759"/>
<dbReference type="RefSeq" id="XP_025411424.1">
    <property type="nucleotide sequence ID" value="XM_025555639.1"/>
</dbReference>
<sequence>MDVSLDELIENKRSSSRGGRYGKGRQGGPRGFSGGKRGDRTSNFRLNGAGGNDGGAMRRGRSIARRSNGFTPYSKADVNSSWIHDMYEGPKRQRIRGGLSTTNIHKIVISNLDFGITSTDIQVLFNKFGPLKTAAVHYDRSGRSLGTADVVFGNKNAALKVVRQYNNVPLDGRPMKIELIADFSTVANLATRLSRPAPFPVRGIRGGVRGNRGKRENIRGNSRGHGGRSGRNSEKKMPNKEELDAQLDRYIKFNKIKNN</sequence>
<gene>
    <name evidence="6" type="primary">LOC112684236</name>
</gene>
<protein>
    <submittedName>
        <fullName evidence="6">THO complex subunit 4-like</fullName>
    </submittedName>
</protein>
<proteinExistence type="predicted"/>
<dbReference type="InterPro" id="IPR035979">
    <property type="entry name" value="RBD_domain_sf"/>
</dbReference>
<evidence type="ECO:0000256" key="2">
    <source>
        <dbReference type="PROSITE-ProRule" id="PRU00176"/>
    </source>
</evidence>
<evidence type="ECO:0000313" key="6">
    <source>
        <dbReference type="RefSeq" id="XP_025411424.1"/>
    </source>
</evidence>
<dbReference type="Pfam" id="PF00076">
    <property type="entry name" value="RRM_1"/>
    <property type="match status" value="1"/>
</dbReference>
<organism evidence="5 6">
    <name type="scientific">Sipha flava</name>
    <name type="common">yellow sugarcane aphid</name>
    <dbReference type="NCBI Taxonomy" id="143950"/>
    <lineage>
        <taxon>Eukaryota</taxon>
        <taxon>Metazoa</taxon>
        <taxon>Ecdysozoa</taxon>
        <taxon>Arthropoda</taxon>
        <taxon>Hexapoda</taxon>
        <taxon>Insecta</taxon>
        <taxon>Pterygota</taxon>
        <taxon>Neoptera</taxon>
        <taxon>Paraneoptera</taxon>
        <taxon>Hemiptera</taxon>
        <taxon>Sternorrhyncha</taxon>
        <taxon>Aphidomorpha</taxon>
        <taxon>Aphidoidea</taxon>
        <taxon>Aphididae</taxon>
        <taxon>Sipha</taxon>
    </lineage>
</organism>
<evidence type="ECO:0000256" key="3">
    <source>
        <dbReference type="SAM" id="MobiDB-lite"/>
    </source>
</evidence>
<keyword evidence="1 2" id="KW-0694">RNA-binding</keyword>
<dbReference type="InterPro" id="IPR012677">
    <property type="entry name" value="Nucleotide-bd_a/b_plait_sf"/>
</dbReference>
<name>A0A8B8FKI8_9HEMI</name>
<reference evidence="6" key="1">
    <citation type="submission" date="2025-08" db="UniProtKB">
        <authorList>
            <consortium name="RefSeq"/>
        </authorList>
    </citation>
    <scope>IDENTIFICATION</scope>
    <source>
        <tissue evidence="6">Whole body</tissue>
    </source>
</reference>
<dbReference type="PANTHER" id="PTHR19965">
    <property type="entry name" value="RNA AND EXPORT FACTOR BINDING PROTEIN"/>
    <property type="match status" value="1"/>
</dbReference>
<dbReference type="Proteomes" id="UP000694846">
    <property type="component" value="Unplaced"/>
</dbReference>
<dbReference type="SUPFAM" id="SSF54928">
    <property type="entry name" value="RNA-binding domain, RBD"/>
    <property type="match status" value="1"/>
</dbReference>
<feature type="compositionally biased region" description="Gly residues" evidence="3">
    <location>
        <begin position="19"/>
        <end position="35"/>
    </location>
</feature>